<reference evidence="3" key="1">
    <citation type="journal article" date="2017" name="Proc. Natl. Acad. Sci. U.S.A.">
        <title>Simulation of Deepwater Horizon oil plume reveals substrate specialization within a complex community of hydrocarbon-degraders.</title>
        <authorList>
            <person name="Hu P."/>
            <person name="Dubinsky E.A."/>
            <person name="Probst A.J."/>
            <person name="Wang J."/>
            <person name="Sieber C.M.K."/>
            <person name="Tom L.M."/>
            <person name="Gardinali P."/>
            <person name="Banfield J.F."/>
            <person name="Atlas R.M."/>
            <person name="Andersen G.L."/>
        </authorList>
    </citation>
    <scope>NUCLEOTIDE SEQUENCE [LARGE SCALE GENOMIC DNA]</scope>
</reference>
<dbReference type="EMBL" id="MAAO01000007">
    <property type="protein sequence ID" value="OUR95794.1"/>
    <property type="molecule type" value="Genomic_DNA"/>
</dbReference>
<evidence type="ECO:0000256" key="1">
    <source>
        <dbReference type="SAM" id="SignalP"/>
    </source>
</evidence>
<dbReference type="Proteomes" id="UP000196531">
    <property type="component" value="Unassembled WGS sequence"/>
</dbReference>
<protein>
    <recommendedName>
        <fullName evidence="4">Fatty acid cis/trans isomerase</fullName>
    </recommendedName>
</protein>
<keyword evidence="1" id="KW-0732">Signal</keyword>
<feature type="signal peptide" evidence="1">
    <location>
        <begin position="1"/>
        <end position="28"/>
    </location>
</feature>
<evidence type="ECO:0000313" key="3">
    <source>
        <dbReference type="Proteomes" id="UP000196531"/>
    </source>
</evidence>
<evidence type="ECO:0008006" key="4">
    <source>
        <dbReference type="Google" id="ProtNLM"/>
    </source>
</evidence>
<proteinExistence type="predicted"/>
<dbReference type="Pfam" id="PF06934">
    <property type="entry name" value="CTI"/>
    <property type="match status" value="1"/>
</dbReference>
<comment type="caution">
    <text evidence="2">The sequence shown here is derived from an EMBL/GenBank/DDBJ whole genome shotgun (WGS) entry which is preliminary data.</text>
</comment>
<dbReference type="AlphaFoldDB" id="A0A1Y5FAY3"/>
<dbReference type="InterPro" id="IPR010706">
    <property type="entry name" value="Fatty_acid_cis-trans_isomerase"/>
</dbReference>
<gene>
    <name evidence="2" type="ORF">A9Q84_14935</name>
</gene>
<evidence type="ECO:0000313" key="2">
    <source>
        <dbReference type="EMBL" id="OUR95794.1"/>
    </source>
</evidence>
<sequence length="795" mass="92414">MKKLILKLSTLFVMSFIIMLSTTTSSSAFETYYRNDSFAMAKESSDPYLKTIQPILDKRCVACHSCREAECRLKLTSSEGFQRGGTKELIHGSALKSVQRTKLFDDAQTIDEWRDKGFYSVMDTPNYMKKFQFDNYSGGKLSILTSALTNKFNPNLDNKDVNLLGTEAQSCGDGNKDLSKVPGMPYRMAALDFKNEFMPLYKWAQQGSNAYFPNSGVLKEMKTPHNPELIKKWERFFNNPSSKGKWTSRFLYEHLFLSRFYFEEAPGEFFELIRSSTRAPQDIKVLPTVHAWENPGKKTFYYRLRKVHSSIVFKNHMVYKVNDSILEELKDNFWYTDWGRERNVVSFNFKISNPLVAFKHMPAKSRYSWMLKNAHMLLDVSARAQNCRSVGAASPYWDNMLHIFVRPDADATVVYDKKFYDEAGKYLPIPNLTGGKKNPFTNFKKAQNKYVKVKRKYQDKLRPNGFKLEDIWDGEGVDKNAIVTVLRHEWTASAHKGQMGQGPRSVLLMDFAKFERYFYLCNVATEVSDGMLWQSRVVTYLFDTKRESEDQFLSFIPKKYRRLIRKNLVQGFDVDKEFVAPFALPYNKDSDKIKIDPRRPFNSFVKNLLSTHFTPDVIGKNSYSIKHFETEDDDTLRTLEELSTLKGFPAFIPNVSYLRIEDEYGESEFYTLAVNRYFKSRNKLSLVKSNIEYEKSKRVPRRDRLDVYKGIIVNYPEKIYTIKADQLHIFLQDLHKVNSREKFLTFNNQYGLSQTAENFWSVIDDANSKFISNNPITGGIIDLHKYGSKDTEAPL</sequence>
<name>A0A1Y5FAY3_9BACT</name>
<feature type="chain" id="PRO_5012056975" description="Fatty acid cis/trans isomerase" evidence="1">
    <location>
        <begin position="29"/>
        <end position="795"/>
    </location>
</feature>
<organism evidence="2 3">
    <name type="scientific">Halobacteriovorax marinus</name>
    <dbReference type="NCBI Taxonomy" id="97084"/>
    <lineage>
        <taxon>Bacteria</taxon>
        <taxon>Pseudomonadati</taxon>
        <taxon>Bdellovibrionota</taxon>
        <taxon>Bacteriovoracia</taxon>
        <taxon>Bacteriovoracales</taxon>
        <taxon>Halobacteriovoraceae</taxon>
        <taxon>Halobacteriovorax</taxon>
    </lineage>
</organism>
<accession>A0A1Y5FAY3</accession>